<feature type="compositionally biased region" description="Acidic residues" evidence="1">
    <location>
        <begin position="159"/>
        <end position="172"/>
    </location>
</feature>
<comment type="caution">
    <text evidence="2">The sequence shown here is derived from an EMBL/GenBank/DDBJ whole genome shotgun (WGS) entry which is preliminary data.</text>
</comment>
<organism evidence="2 3">
    <name type="scientific">Stylosanthes scabra</name>
    <dbReference type="NCBI Taxonomy" id="79078"/>
    <lineage>
        <taxon>Eukaryota</taxon>
        <taxon>Viridiplantae</taxon>
        <taxon>Streptophyta</taxon>
        <taxon>Embryophyta</taxon>
        <taxon>Tracheophyta</taxon>
        <taxon>Spermatophyta</taxon>
        <taxon>Magnoliopsida</taxon>
        <taxon>eudicotyledons</taxon>
        <taxon>Gunneridae</taxon>
        <taxon>Pentapetalae</taxon>
        <taxon>rosids</taxon>
        <taxon>fabids</taxon>
        <taxon>Fabales</taxon>
        <taxon>Fabaceae</taxon>
        <taxon>Papilionoideae</taxon>
        <taxon>50 kb inversion clade</taxon>
        <taxon>dalbergioids sensu lato</taxon>
        <taxon>Dalbergieae</taxon>
        <taxon>Pterocarpus clade</taxon>
        <taxon>Stylosanthes</taxon>
    </lineage>
</organism>
<feature type="compositionally biased region" description="Acidic residues" evidence="1">
    <location>
        <begin position="219"/>
        <end position="231"/>
    </location>
</feature>
<dbReference type="EMBL" id="JASCZI010241729">
    <property type="protein sequence ID" value="MED6205913.1"/>
    <property type="molecule type" value="Genomic_DNA"/>
</dbReference>
<feature type="region of interest" description="Disordered" evidence="1">
    <location>
        <begin position="127"/>
        <end position="173"/>
    </location>
</feature>
<feature type="region of interest" description="Disordered" evidence="1">
    <location>
        <begin position="209"/>
        <end position="231"/>
    </location>
</feature>
<reference evidence="2 3" key="1">
    <citation type="journal article" date="2023" name="Plants (Basel)">
        <title>Bridging the Gap: Combining Genomics and Transcriptomics Approaches to Understand Stylosanthes scabra, an Orphan Legume from the Brazilian Caatinga.</title>
        <authorList>
            <person name="Ferreira-Neto J.R.C."/>
            <person name="da Silva M.D."/>
            <person name="Binneck E."/>
            <person name="de Melo N.F."/>
            <person name="da Silva R.H."/>
            <person name="de Melo A.L.T.M."/>
            <person name="Pandolfi V."/>
            <person name="Bustamante F.O."/>
            <person name="Brasileiro-Vidal A.C."/>
            <person name="Benko-Iseppon A.M."/>
        </authorList>
    </citation>
    <scope>NUCLEOTIDE SEQUENCE [LARGE SCALE GENOMIC DNA]</scope>
    <source>
        <tissue evidence="2">Leaves</tissue>
    </source>
</reference>
<sequence length="231" mass="26683">MGLEQQKAFISRSIEKHRRRVQKVYYRFSHDVDGIFKFKRFRLRYDDDVARIRDWHIHIGTIPLLELYAILIDERNSSEADSQSGGGVNRNIRRLMVDLNRLPEGSSECSIPDSNIPMTEILDSHGESVVGDPVTHDYQLNHDSDDDQEDNEPVVVPQGEEDDEQEEDEVEEQGVNYFQWTQPAYTQPEMTRQYDHPSHFRSLNLDAMNLGSYGLQGGPDDDPVDEFEVGQ</sequence>
<evidence type="ECO:0000256" key="1">
    <source>
        <dbReference type="SAM" id="MobiDB-lite"/>
    </source>
</evidence>
<dbReference type="Proteomes" id="UP001341840">
    <property type="component" value="Unassembled WGS sequence"/>
</dbReference>
<protein>
    <submittedName>
        <fullName evidence="2">Uncharacterized protein</fullName>
    </submittedName>
</protein>
<keyword evidence="3" id="KW-1185">Reference proteome</keyword>
<proteinExistence type="predicted"/>
<gene>
    <name evidence="2" type="ORF">PIB30_022042</name>
</gene>
<accession>A0ABU6YB20</accession>
<evidence type="ECO:0000313" key="2">
    <source>
        <dbReference type="EMBL" id="MED6205913.1"/>
    </source>
</evidence>
<name>A0ABU6YB20_9FABA</name>
<evidence type="ECO:0000313" key="3">
    <source>
        <dbReference type="Proteomes" id="UP001341840"/>
    </source>
</evidence>